<keyword evidence="10" id="KW-1185">Reference proteome</keyword>
<dbReference type="GO" id="GO:0004867">
    <property type="term" value="F:serine-type endopeptidase inhibitor activity"/>
    <property type="evidence" value="ECO:0007669"/>
    <property type="project" value="UniProtKB-KW"/>
</dbReference>
<evidence type="ECO:0000256" key="3">
    <source>
        <dbReference type="ARBA" id="ARBA00022690"/>
    </source>
</evidence>
<dbReference type="InParanoid" id="B0X029"/>
<comment type="subcellular location">
    <subcellularLocation>
        <location evidence="1">Secreted</location>
    </subcellularLocation>
</comment>
<dbReference type="EnsemblMetazoa" id="CPIJ012643-RA">
    <property type="protein sequence ID" value="CPIJ012643-PA"/>
    <property type="gene ID" value="CPIJ012643"/>
</dbReference>
<dbReference type="SUPFAM" id="SSF57283">
    <property type="entry name" value="PMP inhibitors"/>
    <property type="match status" value="1"/>
</dbReference>
<evidence type="ECO:0000313" key="10">
    <source>
        <dbReference type="Proteomes" id="UP000002320"/>
    </source>
</evidence>
<feature type="domain" description="Pacifastin" evidence="7">
    <location>
        <begin position="51"/>
        <end position="81"/>
    </location>
</feature>
<name>B0X029_CULQU</name>
<evidence type="ECO:0000313" key="9">
    <source>
        <dbReference type="EnsemblMetazoa" id="CPIJ012643-PA"/>
    </source>
</evidence>
<dbReference type="KEGG" id="cqu:CpipJ_CPIJ012643"/>
<protein>
    <recommendedName>
        <fullName evidence="7">Pacifastin domain-containing protein</fullName>
    </recommendedName>
</protein>
<keyword evidence="4" id="KW-0722">Serine protease inhibitor</keyword>
<accession>B0X029</accession>
<evidence type="ECO:0000256" key="2">
    <source>
        <dbReference type="ARBA" id="ARBA00022525"/>
    </source>
</evidence>
<dbReference type="OrthoDB" id="7449965at2759"/>
<sequence>MFVALQRFRRTIGSGTSFVNCLEIGGTRFCSYDQALLEAIERAGPGVRGGCPEGRVFRHRCNVCECKRDGALACSTDLCAEDFYDAGSGLPKLW</sequence>
<reference evidence="8" key="1">
    <citation type="submission" date="2007-03" db="EMBL/GenBank/DDBJ databases">
        <title>Annotation of Culex pipiens quinquefasciatus.</title>
        <authorList>
            <consortium name="The Broad Institute Genome Sequencing Platform"/>
            <person name="Atkinson P.W."/>
            <person name="Hemingway J."/>
            <person name="Christensen B.M."/>
            <person name="Higgs S."/>
            <person name="Kodira C."/>
            <person name="Hannick L."/>
            <person name="Megy K."/>
            <person name="O'Leary S."/>
            <person name="Pearson M."/>
            <person name="Haas B.J."/>
            <person name="Mauceli E."/>
            <person name="Wortman J.R."/>
            <person name="Lee N.H."/>
            <person name="Guigo R."/>
            <person name="Stanke M."/>
            <person name="Alvarado L."/>
            <person name="Amedeo P."/>
            <person name="Antoine C.H."/>
            <person name="Arensburger P."/>
            <person name="Bidwell S.L."/>
            <person name="Crawford M."/>
            <person name="Camaro F."/>
            <person name="Devon K."/>
            <person name="Engels R."/>
            <person name="Hammond M."/>
            <person name="Howarth C."/>
            <person name="Koehrsen M."/>
            <person name="Lawson D."/>
            <person name="Montgomery P."/>
            <person name="Nene V."/>
            <person name="Nusbaum C."/>
            <person name="Puiu D."/>
            <person name="Romero-Severson J."/>
            <person name="Severson D.W."/>
            <person name="Shumway M."/>
            <person name="Sisk P."/>
            <person name="Stolte C."/>
            <person name="Zeng Q."/>
            <person name="Eisenstadt E."/>
            <person name="Fraser-Liggett C."/>
            <person name="Strausberg R."/>
            <person name="Galagan J."/>
            <person name="Birren B."/>
            <person name="Collins F.H."/>
        </authorList>
    </citation>
    <scope>NUCLEOTIDE SEQUENCE [LARGE SCALE GENOMIC DNA]</scope>
    <source>
        <strain evidence="8">JHB</strain>
    </source>
</reference>
<evidence type="ECO:0000256" key="6">
    <source>
        <dbReference type="ARBA" id="ARBA00029459"/>
    </source>
</evidence>
<dbReference type="Pfam" id="PF05375">
    <property type="entry name" value="Pacifastin_I"/>
    <property type="match status" value="1"/>
</dbReference>
<comment type="similarity">
    <text evidence="6">Belongs to the protease inhibitor I19 family.</text>
</comment>
<dbReference type="InterPro" id="IPR036201">
    <property type="entry name" value="Pacifastin_dom_sf"/>
</dbReference>
<gene>
    <name evidence="9" type="primary">6045697</name>
    <name evidence="8" type="ORF">CpipJ_CPIJ012643</name>
</gene>
<keyword evidence="2" id="KW-0964">Secreted</keyword>
<dbReference type="InterPro" id="IPR008037">
    <property type="entry name" value="Pacifastin_dom"/>
</dbReference>
<dbReference type="eggNOG" id="ENOG502T8Q5">
    <property type="taxonomic scope" value="Eukaryota"/>
</dbReference>
<evidence type="ECO:0000256" key="5">
    <source>
        <dbReference type="ARBA" id="ARBA00023157"/>
    </source>
</evidence>
<dbReference type="AlphaFoldDB" id="B0X029"/>
<reference evidence="9" key="2">
    <citation type="submission" date="2021-02" db="UniProtKB">
        <authorList>
            <consortium name="EnsemblMetazoa"/>
        </authorList>
    </citation>
    <scope>IDENTIFICATION</scope>
    <source>
        <strain evidence="9">JHB</strain>
    </source>
</reference>
<organism>
    <name type="scientific">Culex quinquefasciatus</name>
    <name type="common">Southern house mosquito</name>
    <name type="synonym">Culex pungens</name>
    <dbReference type="NCBI Taxonomy" id="7176"/>
    <lineage>
        <taxon>Eukaryota</taxon>
        <taxon>Metazoa</taxon>
        <taxon>Ecdysozoa</taxon>
        <taxon>Arthropoda</taxon>
        <taxon>Hexapoda</taxon>
        <taxon>Insecta</taxon>
        <taxon>Pterygota</taxon>
        <taxon>Neoptera</taxon>
        <taxon>Endopterygota</taxon>
        <taxon>Diptera</taxon>
        <taxon>Nematocera</taxon>
        <taxon>Culicoidea</taxon>
        <taxon>Culicidae</taxon>
        <taxon>Culicinae</taxon>
        <taxon>Culicini</taxon>
        <taxon>Culex</taxon>
        <taxon>Culex</taxon>
    </lineage>
</organism>
<evidence type="ECO:0000259" key="7">
    <source>
        <dbReference type="Pfam" id="PF05375"/>
    </source>
</evidence>
<keyword evidence="5" id="KW-1015">Disulfide bond</keyword>
<dbReference type="VEuPathDB" id="VectorBase:CQUJHB018004"/>
<evidence type="ECO:0000256" key="4">
    <source>
        <dbReference type="ARBA" id="ARBA00022900"/>
    </source>
</evidence>
<dbReference type="HOGENOM" id="CLU_2529302_0_0_1"/>
<dbReference type="Proteomes" id="UP000002320">
    <property type="component" value="Unassembled WGS sequence"/>
</dbReference>
<evidence type="ECO:0000313" key="8">
    <source>
        <dbReference type="EMBL" id="EDS37904.1"/>
    </source>
</evidence>
<evidence type="ECO:0000256" key="1">
    <source>
        <dbReference type="ARBA" id="ARBA00004613"/>
    </source>
</evidence>
<dbReference type="GO" id="GO:0005576">
    <property type="term" value="C:extracellular region"/>
    <property type="evidence" value="ECO:0007669"/>
    <property type="project" value="UniProtKB-SubCell"/>
</dbReference>
<keyword evidence="3" id="KW-0646">Protease inhibitor</keyword>
<dbReference type="OMA" id="FECSTDL"/>
<dbReference type="VEuPathDB" id="VectorBase:CPIJ012643"/>
<dbReference type="EMBL" id="DS232227">
    <property type="protein sequence ID" value="EDS37904.1"/>
    <property type="molecule type" value="Genomic_DNA"/>
</dbReference>
<proteinExistence type="inferred from homology"/>